<evidence type="ECO:0000256" key="7">
    <source>
        <dbReference type="ARBA" id="ARBA00023239"/>
    </source>
</evidence>
<dbReference type="InterPro" id="IPR004839">
    <property type="entry name" value="Aminotransferase_I/II_large"/>
</dbReference>
<evidence type="ECO:0000256" key="4">
    <source>
        <dbReference type="ARBA" id="ARBA00012285"/>
    </source>
</evidence>
<dbReference type="RefSeq" id="WP_135431840.1">
    <property type="nucleotide sequence ID" value="NZ_RPEM01000008.1"/>
</dbReference>
<dbReference type="NCBIfam" id="TIGR01140">
    <property type="entry name" value="L_thr_O3P_dcar"/>
    <property type="match status" value="1"/>
</dbReference>
<evidence type="ECO:0000256" key="3">
    <source>
        <dbReference type="ARBA" id="ARBA00004953"/>
    </source>
</evidence>
<keyword evidence="13" id="KW-1185">Reference proteome</keyword>
<dbReference type="GO" id="GO:0048472">
    <property type="term" value="F:threonine-phosphate decarboxylase activity"/>
    <property type="evidence" value="ECO:0007669"/>
    <property type="project" value="UniProtKB-EC"/>
</dbReference>
<gene>
    <name evidence="12" type="ORF">EEB11_12505</name>
</gene>
<dbReference type="CDD" id="cd00609">
    <property type="entry name" value="AAT_like"/>
    <property type="match status" value="1"/>
</dbReference>
<evidence type="ECO:0000313" key="12">
    <source>
        <dbReference type="EMBL" id="TGD42574.1"/>
    </source>
</evidence>
<dbReference type="Pfam" id="PF00155">
    <property type="entry name" value="Aminotran_1_2"/>
    <property type="match status" value="1"/>
</dbReference>
<dbReference type="InterPro" id="IPR015421">
    <property type="entry name" value="PyrdxlP-dep_Trfase_major"/>
</dbReference>
<dbReference type="Proteomes" id="UP000297741">
    <property type="component" value="Unassembled WGS sequence"/>
</dbReference>
<organism evidence="12 13">
    <name type="scientific">Pseudotabrizicola sediminis</name>
    <dbReference type="NCBI Taxonomy" id="2486418"/>
    <lineage>
        <taxon>Bacteria</taxon>
        <taxon>Pseudomonadati</taxon>
        <taxon>Pseudomonadota</taxon>
        <taxon>Alphaproteobacteria</taxon>
        <taxon>Rhodobacterales</taxon>
        <taxon>Paracoccaceae</taxon>
        <taxon>Pseudotabrizicola</taxon>
    </lineage>
</organism>
<evidence type="ECO:0000256" key="10">
    <source>
        <dbReference type="SAM" id="MobiDB-lite"/>
    </source>
</evidence>
<comment type="pathway">
    <text evidence="3">Cofactor biosynthesis; adenosylcobalamin biosynthesis.</text>
</comment>
<keyword evidence="7 12" id="KW-0456">Lyase</keyword>
<dbReference type="InterPro" id="IPR004838">
    <property type="entry name" value="NHTrfase_class1_PyrdxlP-BS"/>
</dbReference>
<evidence type="ECO:0000256" key="5">
    <source>
        <dbReference type="ARBA" id="ARBA00022573"/>
    </source>
</evidence>
<feature type="domain" description="Aminotransferase class I/classII large" evidence="11">
    <location>
        <begin position="85"/>
        <end position="329"/>
    </location>
</feature>
<dbReference type="PANTHER" id="PTHR42885">
    <property type="entry name" value="HISTIDINOL-PHOSPHATE AMINOTRANSFERASE-RELATED"/>
    <property type="match status" value="1"/>
</dbReference>
<dbReference type="PANTHER" id="PTHR42885:SF1">
    <property type="entry name" value="THREONINE-PHOSPHATE DECARBOXYLASE"/>
    <property type="match status" value="1"/>
</dbReference>
<dbReference type="InterPro" id="IPR005860">
    <property type="entry name" value="CobD"/>
</dbReference>
<comment type="caution">
    <text evidence="12">The sequence shown here is derived from an EMBL/GenBank/DDBJ whole genome shotgun (WGS) entry which is preliminary data.</text>
</comment>
<name>A0ABY2KJH4_9RHOB</name>
<protein>
    <recommendedName>
        <fullName evidence="4">threonine-phosphate decarboxylase</fullName>
        <ecNumber evidence="4">4.1.1.81</ecNumber>
    </recommendedName>
    <alternativeName>
        <fullName evidence="8">L-threonine-O-3-phosphate decarboxylase</fullName>
    </alternativeName>
</protein>
<proteinExistence type="predicted"/>
<keyword evidence="5" id="KW-0169">Cobalamin biosynthesis</keyword>
<evidence type="ECO:0000256" key="9">
    <source>
        <dbReference type="ARBA" id="ARBA00048531"/>
    </source>
</evidence>
<dbReference type="Gene3D" id="3.40.640.10">
    <property type="entry name" value="Type I PLP-dependent aspartate aminotransferase-like (Major domain)"/>
    <property type="match status" value="1"/>
</dbReference>
<dbReference type="Gene3D" id="3.90.1150.10">
    <property type="entry name" value="Aspartate Aminotransferase, domain 1"/>
    <property type="match status" value="1"/>
</dbReference>
<reference evidence="12 13" key="1">
    <citation type="submission" date="2018-11" db="EMBL/GenBank/DDBJ databases">
        <title>Tabrizicola sp. isolated from sediment of alpine lake.</title>
        <authorList>
            <person name="Liu Z."/>
        </authorList>
    </citation>
    <scope>NUCLEOTIDE SEQUENCE [LARGE SCALE GENOMIC DNA]</scope>
    <source>
        <strain evidence="12 13">DRYC-M-16</strain>
    </source>
</reference>
<evidence type="ECO:0000256" key="1">
    <source>
        <dbReference type="ARBA" id="ARBA00001933"/>
    </source>
</evidence>
<dbReference type="SUPFAM" id="SSF53383">
    <property type="entry name" value="PLP-dependent transferases"/>
    <property type="match status" value="1"/>
</dbReference>
<comment type="cofactor">
    <cofactor evidence="1">
        <name>pyridoxal 5'-phosphate</name>
        <dbReference type="ChEBI" id="CHEBI:597326"/>
    </cofactor>
</comment>
<accession>A0ABY2KJH4</accession>
<dbReference type="EC" id="4.1.1.81" evidence="4"/>
<dbReference type="EMBL" id="RPEM01000008">
    <property type="protein sequence ID" value="TGD42574.1"/>
    <property type="molecule type" value="Genomic_DNA"/>
</dbReference>
<evidence type="ECO:0000256" key="6">
    <source>
        <dbReference type="ARBA" id="ARBA00022898"/>
    </source>
</evidence>
<evidence type="ECO:0000256" key="2">
    <source>
        <dbReference type="ARBA" id="ARBA00003444"/>
    </source>
</evidence>
<evidence type="ECO:0000256" key="8">
    <source>
        <dbReference type="ARBA" id="ARBA00029996"/>
    </source>
</evidence>
<evidence type="ECO:0000313" key="13">
    <source>
        <dbReference type="Proteomes" id="UP000297741"/>
    </source>
</evidence>
<evidence type="ECO:0000259" key="11">
    <source>
        <dbReference type="Pfam" id="PF00155"/>
    </source>
</evidence>
<dbReference type="InterPro" id="IPR015424">
    <property type="entry name" value="PyrdxlP-dep_Trfase"/>
</dbReference>
<dbReference type="PROSITE" id="PS00105">
    <property type="entry name" value="AA_TRANSFER_CLASS_1"/>
    <property type="match status" value="1"/>
</dbReference>
<feature type="region of interest" description="Disordered" evidence="10">
    <location>
        <begin position="1"/>
        <end position="20"/>
    </location>
</feature>
<dbReference type="InterPro" id="IPR015422">
    <property type="entry name" value="PyrdxlP-dep_Trfase_small"/>
</dbReference>
<comment type="function">
    <text evidence="2">Decarboxylates L-threonine-O-3-phosphate to yield (R)-1-amino-2-propanol O-2-phosphate, the precursor for the linkage between the nucleotide loop and the corrin ring in cobalamin.</text>
</comment>
<comment type="catalytic activity">
    <reaction evidence="9">
        <text>O-phospho-L-threonine + H(+) = (R)-1-aminopropan-2-yl phosphate + CO2</text>
        <dbReference type="Rhea" id="RHEA:11492"/>
        <dbReference type="ChEBI" id="CHEBI:15378"/>
        <dbReference type="ChEBI" id="CHEBI:16526"/>
        <dbReference type="ChEBI" id="CHEBI:58563"/>
        <dbReference type="ChEBI" id="CHEBI:58675"/>
        <dbReference type="EC" id="4.1.1.81"/>
    </reaction>
</comment>
<sequence length="333" mass="34619">MTVGGDHGGEDHGGQDHGGNIDAAIARFGAGDWIDLSTGINRRAYPLPTLTQDAWRGLPTHSAQAGLVAAAAAAWGAAPGLAGLALGGAQAAIQMVPRLRPAATAGVLVPTYNEHAACLRACGWDVQGCHALDDLAGADLAVVVNPNNPDGRCWSAEALIGLAGRVGLLVVDESFADAQPALSLLPFACPANILILRSFGKFYGLAGLRLGFAFGAPPLIDALARMAGPWPVAGPAIEIGRAALADTAWADAMRVQLSADAVRADRLAQGAGWACVGGTALFRLYDTPDATSARDRLARHHIWSRIFPYSPRWLRLGLPGPEDEWQRLTAALA</sequence>
<keyword evidence="6" id="KW-0663">Pyridoxal phosphate</keyword>